<evidence type="ECO:0000256" key="3">
    <source>
        <dbReference type="ARBA" id="ARBA00023157"/>
    </source>
</evidence>
<dbReference type="Proteomes" id="UP000046395">
    <property type="component" value="Unassembled WGS sequence"/>
</dbReference>
<evidence type="ECO:0000256" key="2">
    <source>
        <dbReference type="ARBA" id="ARBA00022900"/>
    </source>
</evidence>
<dbReference type="FunFam" id="4.10.410.10:FF:000020">
    <property type="entry name" value="Collagen, type VI, alpha 3"/>
    <property type="match status" value="2"/>
</dbReference>
<dbReference type="SUPFAM" id="SSF57362">
    <property type="entry name" value="BPTI-like"/>
    <property type="match status" value="7"/>
</dbReference>
<keyword evidence="9" id="KW-1185">Reference proteome</keyword>
<dbReference type="PROSITE" id="PS00280">
    <property type="entry name" value="BPTI_KUNITZ_1"/>
    <property type="match status" value="5"/>
</dbReference>
<evidence type="ECO:0000256" key="1">
    <source>
        <dbReference type="ARBA" id="ARBA00022690"/>
    </source>
</evidence>
<feature type="compositionally biased region" description="Pro residues" evidence="5">
    <location>
        <begin position="1227"/>
        <end position="1243"/>
    </location>
</feature>
<dbReference type="PROSITE" id="PS51162">
    <property type="entry name" value="THYROGLOBULIN_1_2"/>
    <property type="match status" value="1"/>
</dbReference>
<evidence type="ECO:0000256" key="4">
    <source>
        <dbReference type="PROSITE-ProRule" id="PRU00500"/>
    </source>
</evidence>
<feature type="domain" description="Thyroglobulin type-1" evidence="8">
    <location>
        <begin position="147"/>
        <end position="220"/>
    </location>
</feature>
<dbReference type="SMART" id="SM00289">
    <property type="entry name" value="WR1"/>
    <property type="match status" value="3"/>
</dbReference>
<dbReference type="Gene3D" id="4.10.800.10">
    <property type="entry name" value="Thyroglobulin type-1"/>
    <property type="match status" value="1"/>
</dbReference>
<dbReference type="PRINTS" id="PR00759">
    <property type="entry name" value="BASICPTASE"/>
</dbReference>
<name>A0A5S6QUU6_TRIMR</name>
<feature type="domain" description="BPTI/Kunitz inhibitor" evidence="7">
    <location>
        <begin position="304"/>
        <end position="354"/>
    </location>
</feature>
<accession>A0A5S6QUU6</accession>
<dbReference type="CDD" id="cd00109">
    <property type="entry name" value="Kunitz-type"/>
    <property type="match status" value="5"/>
</dbReference>
<protein>
    <submittedName>
        <fullName evidence="10">Papilin</fullName>
    </submittedName>
</protein>
<dbReference type="CDD" id="cd00191">
    <property type="entry name" value="TY"/>
    <property type="match status" value="1"/>
</dbReference>
<reference evidence="10" key="1">
    <citation type="submission" date="2019-12" db="UniProtKB">
        <authorList>
            <consortium name="WormBaseParasite"/>
        </authorList>
    </citation>
    <scope>IDENTIFICATION</scope>
</reference>
<dbReference type="InterPro" id="IPR000716">
    <property type="entry name" value="Thyroglobulin_1"/>
</dbReference>
<evidence type="ECO:0000256" key="6">
    <source>
        <dbReference type="SAM" id="SignalP"/>
    </source>
</evidence>
<evidence type="ECO:0000259" key="8">
    <source>
        <dbReference type="PROSITE" id="PS51162"/>
    </source>
</evidence>
<dbReference type="GO" id="GO:0004867">
    <property type="term" value="F:serine-type endopeptidase inhibitor activity"/>
    <property type="evidence" value="ECO:0007669"/>
    <property type="project" value="UniProtKB-KW"/>
</dbReference>
<feature type="disulfide bond" evidence="4">
    <location>
        <begin position="189"/>
        <end position="196"/>
    </location>
</feature>
<keyword evidence="2" id="KW-0722">Serine protease inhibitor</keyword>
<keyword evidence="6" id="KW-0732">Signal</keyword>
<feature type="domain" description="BPTI/Kunitz inhibitor" evidence="7">
    <location>
        <begin position="1432"/>
        <end position="1489"/>
    </location>
</feature>
<dbReference type="InterPro" id="IPR036880">
    <property type="entry name" value="Kunitz_BPTI_sf"/>
</dbReference>
<evidence type="ECO:0000313" key="9">
    <source>
        <dbReference type="Proteomes" id="UP000046395"/>
    </source>
</evidence>
<dbReference type="PROSITE" id="PS50279">
    <property type="entry name" value="BPTI_KUNITZ_2"/>
    <property type="match status" value="7"/>
</dbReference>
<keyword evidence="1" id="KW-0646">Protease inhibitor</keyword>
<feature type="signal peptide" evidence="6">
    <location>
        <begin position="1"/>
        <end position="20"/>
    </location>
</feature>
<dbReference type="PANTHER" id="PTHR10083:SF374">
    <property type="entry name" value="BPTI_KUNITZ INHIBITOR DOMAIN-CONTAINING PROTEIN"/>
    <property type="match status" value="1"/>
</dbReference>
<dbReference type="PANTHER" id="PTHR10083">
    <property type="entry name" value="KUNITZ-TYPE PROTEASE INHIBITOR-RELATED"/>
    <property type="match status" value="1"/>
</dbReference>
<dbReference type="WBParaSite" id="TMUE_3000010909.1">
    <property type="protein sequence ID" value="TMUE_3000010909.1"/>
    <property type="gene ID" value="WBGene00285173"/>
</dbReference>
<dbReference type="InterPro" id="IPR020901">
    <property type="entry name" value="Prtase_inh_Kunz-CS"/>
</dbReference>
<feature type="domain" description="BPTI/Kunitz inhibitor" evidence="7">
    <location>
        <begin position="383"/>
        <end position="433"/>
    </location>
</feature>
<dbReference type="InterPro" id="IPR050098">
    <property type="entry name" value="TFPI/VKTCI-like"/>
</dbReference>
<comment type="caution">
    <text evidence="4">Lacks conserved residue(s) required for the propagation of feature annotation.</text>
</comment>
<sequence length="1498" mass="162535">MWVHLLELTTFLSMFPAAYSLVDPCQRQPFKATCDSLLHGRLIGRSQFVLRFYRRENECVSYPFALCRGDKSHAELFKRKEDCELACLAKVTTMPLAPTSQAFTIPYTKKFTSAQVFAGMQTSPVKEVTASSPRPTVLPETALPPKLTKCQERRMLAQQARRPGSGKVDIQSAVIYQCTSDGAFEQVQCHQASGVCWCVNEDGYEIANTRTQGGNVRPDCSGRPLSTVAAATTKSWITSSRKAPVARCANGAPALDSLGRLYNCFVEQCPHGYRCAIQDSEAICCPDMEGNSVASNLISPSDVCDLPKDRGSCNKFELRFYFNSEFKECKYFFYGGCGGNGNNFKELSQCEKTCGRSSTSKQKVSDKDAQALPATEIVEDKHCDQPKDPGPCAGRFIRWYWNTFTSSCEVFVYSGCKGSGNNFASREQCIEMCGYKQPTSGVNTTVPPSTGTTKSPTTVKPRVSTVARVSPVTVTASTMTHSITSPTPFTTSASTTFQTAAVAVQKPKQSYEKKVEPKEEKCRNEQCSVECIEITNSRGCIECMCPQTELAGRQPLVTRQPTIALSTQVNTTSGMQEAKTDAPSSKTQPPPPVEKCLLPLDVGLCGGPPQPRWGFSRATNRCERFDYSGCGGNMNHFYSLKECNILCAKYILPRASEPTAVPTTVSPGSFSDRTSEAPSAVAIVTAESVLNEHAKNDEQGTSTEKIREDVDPVCSLPRDSGPCMNFVIKWFYNAVTGRCERFQYGSCGGNSNNFESLETCNARCVAGIQSVGVSVPDACAQEKDSGPCEGYNVRFYYNGRSMRCELFVYGGCGGNSNNFESKDACDDTCPVYEKVWRQTLPSFGRPPFVQPALPPATFAPSNRSKQATVTEAAKQPVFGAAMRHESVGSSVVIEDLPRIDVTVPVEHTFSRSVPTEDYRESSTVSVMGYGEPGGDVETAMVGNEQAPMCPNGLPSKVDSQGQVILCLPGKALCPPTSSCYFNGIDFFCCPMEEIGALPLAPSTEKNAVYESAPADYGKRGKRQLPISPVELAAPSMLPNLPVVSPLRAPSLGAPYQIGSASQTIAHNYQRSQMVNGIFGPRSEYHYSIPQPPTLGGGFLGATGGRPDYCELPKNPGPCKGSHLRYYYDPAFDDCQLFYYGGCQGNRNNFGTVDVCRKECVKRPRFISCPGGLLPLGGKTNPVACGPTAGGFACPDGFFCQKGMFPMCCPQDGGTKDLPKGAPDSVPPAPKMIPPPIAIEPPPSRTSSRLTESIERNEVAAVQTSPNEQTVISNPLRLPQGEQPNVNIGNGQVKTYASQVLPGTEKQLVGRNLPGQPMTQFANMPAAASFHPGAARTFPQQNLVPNPAGFVHQRPTAGFPLQRQVPTGFMQSRRPSFQQQTDGQGALQPSNAGIQSPVFIRPEQQLQPVISNVPADRLSLQSFSAEGGTPPLCRMPAHQGHSCRPNESPTRSNDFYYYDSTQRECFVLKYAGCGGNDNRFSSRNDCYRVCHQGLLPVGT</sequence>
<feature type="region of interest" description="Disordered" evidence="5">
    <location>
        <begin position="1227"/>
        <end position="1247"/>
    </location>
</feature>
<dbReference type="Pfam" id="PF00014">
    <property type="entry name" value="Kunitz_BPTI"/>
    <property type="match status" value="7"/>
</dbReference>
<dbReference type="Gene3D" id="4.10.410.10">
    <property type="entry name" value="Pancreatic trypsin inhibitor Kunitz domain"/>
    <property type="match status" value="7"/>
</dbReference>
<evidence type="ECO:0000256" key="5">
    <source>
        <dbReference type="SAM" id="MobiDB-lite"/>
    </source>
</evidence>
<evidence type="ECO:0000313" key="10">
    <source>
        <dbReference type="WBParaSite" id="TMUE_3000010909.1"/>
    </source>
</evidence>
<dbReference type="InterPro" id="IPR002223">
    <property type="entry name" value="Kunitz_BPTI"/>
</dbReference>
<feature type="chain" id="PRO_5024382548" evidence="6">
    <location>
        <begin position="21"/>
        <end position="1498"/>
    </location>
</feature>
<dbReference type="SMART" id="SM00211">
    <property type="entry name" value="TY"/>
    <property type="match status" value="1"/>
</dbReference>
<dbReference type="SMART" id="SM00131">
    <property type="entry name" value="KU"/>
    <property type="match status" value="7"/>
</dbReference>
<dbReference type="STRING" id="70415.A0A5S6QUU6"/>
<dbReference type="Pfam" id="PF00086">
    <property type="entry name" value="Thyroglobulin_1"/>
    <property type="match status" value="1"/>
</dbReference>
<feature type="domain" description="BPTI/Kunitz inhibitor" evidence="7">
    <location>
        <begin position="779"/>
        <end position="829"/>
    </location>
</feature>
<keyword evidence="3 4" id="KW-1015">Disulfide bond</keyword>
<evidence type="ECO:0000259" key="7">
    <source>
        <dbReference type="PROSITE" id="PS50279"/>
    </source>
</evidence>
<feature type="domain" description="BPTI/Kunitz inhibitor" evidence="7">
    <location>
        <begin position="596"/>
        <end position="647"/>
    </location>
</feature>
<dbReference type="InterPro" id="IPR036857">
    <property type="entry name" value="Thyroglobulin_1_sf"/>
</dbReference>
<feature type="region of interest" description="Disordered" evidence="5">
    <location>
        <begin position="568"/>
        <end position="592"/>
    </location>
</feature>
<dbReference type="InterPro" id="IPR006150">
    <property type="entry name" value="Cys_repeat_1"/>
</dbReference>
<feature type="domain" description="BPTI/Kunitz inhibitor" evidence="7">
    <location>
        <begin position="1109"/>
        <end position="1159"/>
    </location>
</feature>
<feature type="domain" description="BPTI/Kunitz inhibitor" evidence="7">
    <location>
        <begin position="714"/>
        <end position="764"/>
    </location>
</feature>
<proteinExistence type="predicted"/>
<dbReference type="SUPFAM" id="SSF57610">
    <property type="entry name" value="Thyroglobulin type-1 domain"/>
    <property type="match status" value="1"/>
</dbReference>
<organism evidence="9 10">
    <name type="scientific">Trichuris muris</name>
    <name type="common">Mouse whipworm</name>
    <dbReference type="NCBI Taxonomy" id="70415"/>
    <lineage>
        <taxon>Eukaryota</taxon>
        <taxon>Metazoa</taxon>
        <taxon>Ecdysozoa</taxon>
        <taxon>Nematoda</taxon>
        <taxon>Enoplea</taxon>
        <taxon>Dorylaimia</taxon>
        <taxon>Trichinellida</taxon>
        <taxon>Trichuridae</taxon>
        <taxon>Trichuris</taxon>
    </lineage>
</organism>